<evidence type="ECO:0000256" key="1">
    <source>
        <dbReference type="SAM" id="SignalP"/>
    </source>
</evidence>
<keyword evidence="3" id="KW-1185">Reference proteome</keyword>
<accession>I3CCR5</accession>
<dbReference type="RefSeq" id="WP_002683317.1">
    <property type="nucleotide sequence ID" value="NZ_JH600070.1"/>
</dbReference>
<gene>
    <name evidence="2" type="ORF">BegalDRAFT_0490</name>
</gene>
<keyword evidence="1" id="KW-0732">Signal</keyword>
<evidence type="ECO:0000313" key="2">
    <source>
        <dbReference type="EMBL" id="EIJ41408.1"/>
    </source>
</evidence>
<evidence type="ECO:0008006" key="4">
    <source>
        <dbReference type="Google" id="ProtNLM"/>
    </source>
</evidence>
<dbReference type="OrthoDB" id="9971913at2"/>
<dbReference type="EMBL" id="JH600070">
    <property type="protein sequence ID" value="EIJ41408.1"/>
    <property type="molecule type" value="Genomic_DNA"/>
</dbReference>
<dbReference type="Proteomes" id="UP000005744">
    <property type="component" value="Unassembled WGS sequence"/>
</dbReference>
<sequence length="62" mass="7086">MRYLSFFSVLVCLLTLTACYEDPKDVTLHHQGQYKGQADNLPPAEQRTAQLAARFKMVQADR</sequence>
<dbReference type="AlphaFoldDB" id="I3CCR5"/>
<organism evidence="2 3">
    <name type="scientific">Beggiatoa alba B18LD</name>
    <dbReference type="NCBI Taxonomy" id="395493"/>
    <lineage>
        <taxon>Bacteria</taxon>
        <taxon>Pseudomonadati</taxon>
        <taxon>Pseudomonadota</taxon>
        <taxon>Gammaproteobacteria</taxon>
        <taxon>Thiotrichales</taxon>
        <taxon>Thiotrichaceae</taxon>
        <taxon>Beggiatoa</taxon>
    </lineage>
</organism>
<reference evidence="2 3" key="1">
    <citation type="submission" date="2011-11" db="EMBL/GenBank/DDBJ databases">
        <title>Improved High-Quality Draft sequence of Beggiatoa alba B18lD.</title>
        <authorList>
            <consortium name="US DOE Joint Genome Institute"/>
            <person name="Lucas S."/>
            <person name="Han J."/>
            <person name="Lapidus A."/>
            <person name="Cheng J.-F."/>
            <person name="Goodwin L."/>
            <person name="Pitluck S."/>
            <person name="Peters L."/>
            <person name="Mikhailova N."/>
            <person name="Held B."/>
            <person name="Detter J.C."/>
            <person name="Han C."/>
            <person name="Tapia R."/>
            <person name="Land M."/>
            <person name="Hauser L."/>
            <person name="Kyrpides N."/>
            <person name="Ivanova N."/>
            <person name="Pagani I."/>
            <person name="Samuel K."/>
            <person name="Teske A."/>
            <person name="Mueller J."/>
            <person name="Woyke T."/>
        </authorList>
    </citation>
    <scope>NUCLEOTIDE SEQUENCE [LARGE SCALE GENOMIC DNA]</scope>
    <source>
        <strain evidence="2 3">B18LD</strain>
    </source>
</reference>
<evidence type="ECO:0000313" key="3">
    <source>
        <dbReference type="Proteomes" id="UP000005744"/>
    </source>
</evidence>
<dbReference type="HOGENOM" id="CLU_205280_0_0_6"/>
<proteinExistence type="predicted"/>
<feature type="signal peptide" evidence="1">
    <location>
        <begin position="1"/>
        <end position="20"/>
    </location>
</feature>
<feature type="chain" id="PRO_5003668627" description="Lipoprotein" evidence="1">
    <location>
        <begin position="21"/>
        <end position="62"/>
    </location>
</feature>
<dbReference type="STRING" id="395493.BegalDRAFT_0490"/>
<dbReference type="PROSITE" id="PS51257">
    <property type="entry name" value="PROKAR_LIPOPROTEIN"/>
    <property type="match status" value="1"/>
</dbReference>
<name>I3CCR5_9GAMM</name>
<protein>
    <recommendedName>
        <fullName evidence="4">Lipoprotein</fullName>
    </recommendedName>
</protein>